<keyword evidence="3" id="KW-0472">Membrane</keyword>
<keyword evidence="3" id="KW-0812">Transmembrane</keyword>
<feature type="transmembrane region" description="Helical" evidence="3">
    <location>
        <begin position="221"/>
        <end position="240"/>
    </location>
</feature>
<keyword evidence="3" id="KW-1133">Transmembrane helix</keyword>
<proteinExistence type="predicted"/>
<evidence type="ECO:0000313" key="5">
    <source>
        <dbReference type="Proteomes" id="UP000002173"/>
    </source>
</evidence>
<feature type="region of interest" description="Disordered" evidence="2">
    <location>
        <begin position="1"/>
        <end position="26"/>
    </location>
</feature>
<dbReference type="VEuPathDB" id="PiroplasmaDB:BBOV_III009230"/>
<reference evidence="5" key="3">
    <citation type="journal article" date="2021" name="Int. J. Parasitol.">
        <title>Comparative analysis of gene expression between Babesia bovis blood stages and kinetes allowed by improved genome annotation.</title>
        <authorList>
            <person name="Ueti M.W."/>
            <person name="Johnson W.C."/>
            <person name="Kappmeyer L.S."/>
            <person name="Herndon D.R."/>
            <person name="Mousel M.R."/>
            <person name="Reif K.E."/>
            <person name="Taus N.S."/>
            <person name="Ifeonu O.O."/>
            <person name="Silva J.C."/>
            <person name="Suarez C.E."/>
            <person name="Brayton K.A."/>
        </authorList>
    </citation>
    <scope>NUCLEOTIDE SEQUENCE [LARGE SCALE GENOMIC DNA]</scope>
</reference>
<dbReference type="eggNOG" id="ENOG502QXFP">
    <property type="taxonomic scope" value="Eukaryota"/>
</dbReference>
<dbReference type="InParanoid" id="A7APJ6"/>
<evidence type="ECO:0000313" key="4">
    <source>
        <dbReference type="EMBL" id="EDO08480.1"/>
    </source>
</evidence>
<sequence length="244" mass="27764">MVLTEPKGAVHTNLKPFHRNDDVTHRHGNIPNETSEIQHLAKMKTDIDAAILRIQQSLQSKTLTQPELQKIVDIKQNANIKLDSANNKLNDLIKTVNVNTNRVVALQVQRYRRIFDQLTGEFALVTKQVDQRYRSFTLFGDDRHAVQPPDVSSSVGQVVVEAIMDVESLTEQAVLNLGILKRGNTRMAKIVGRLNTMVHHHLVDIHKIQRNINYVLIRNRTVTSIVLGFCLFLVIYKLILSKII</sequence>
<organism evidence="4 5">
    <name type="scientific">Babesia bovis</name>
    <dbReference type="NCBI Taxonomy" id="5865"/>
    <lineage>
        <taxon>Eukaryota</taxon>
        <taxon>Sar</taxon>
        <taxon>Alveolata</taxon>
        <taxon>Apicomplexa</taxon>
        <taxon>Aconoidasida</taxon>
        <taxon>Piroplasmida</taxon>
        <taxon>Babesiidae</taxon>
        <taxon>Babesia</taxon>
    </lineage>
</organism>
<evidence type="ECO:0000256" key="2">
    <source>
        <dbReference type="SAM" id="MobiDB-lite"/>
    </source>
</evidence>
<evidence type="ECO:0000256" key="1">
    <source>
        <dbReference type="SAM" id="Coils"/>
    </source>
</evidence>
<dbReference type="KEGG" id="bbo:BBOV_III009230"/>
<name>A7APJ6_BABBO</name>
<dbReference type="AlphaFoldDB" id="A7APJ6"/>
<keyword evidence="5" id="KW-1185">Reference proteome</keyword>
<evidence type="ECO:0000256" key="3">
    <source>
        <dbReference type="SAM" id="Phobius"/>
    </source>
</evidence>
<reference evidence="4 5" key="1">
    <citation type="journal article" date="2007" name="PLoS Pathog.">
        <title>Genome sequence of Babesia bovis and comparative analysis of apicomplexan hemoprotozoa.</title>
        <authorList>
            <person name="Brayton K.A."/>
            <person name="Lau A.O.T."/>
            <person name="Herndon D.R."/>
            <person name="Hannick L."/>
            <person name="Kappmeyer L.S."/>
            <person name="Berens S.J."/>
            <person name="Bidwell S.L."/>
            <person name="Brown W.C."/>
            <person name="Crabtree J."/>
            <person name="Fadrosh D."/>
            <person name="Feldblum T."/>
            <person name="Forberger H.A."/>
            <person name="Haas B.J."/>
            <person name="Howell J.M."/>
            <person name="Khouri H."/>
            <person name="Koo H."/>
            <person name="Mann D.J."/>
            <person name="Norimine J."/>
            <person name="Paulsen I.T."/>
            <person name="Radune D."/>
            <person name="Ren Q."/>
            <person name="Smith R.K. Jr."/>
            <person name="Suarez C.E."/>
            <person name="White O."/>
            <person name="Wortman J.R."/>
            <person name="Knowles D.P. Jr."/>
            <person name="McElwain T.F."/>
            <person name="Nene V.M."/>
        </authorList>
    </citation>
    <scope>NUCLEOTIDE SEQUENCE [LARGE SCALE GENOMIC DNA]</scope>
    <source>
        <strain evidence="4">T2Bo</strain>
    </source>
</reference>
<keyword evidence="1" id="KW-0175">Coiled coil</keyword>
<protein>
    <submittedName>
        <fullName evidence="4">Uncharacterized protein</fullName>
    </submittedName>
</protein>
<dbReference type="Proteomes" id="UP000002173">
    <property type="component" value="Unassembled WGS sequence"/>
</dbReference>
<reference evidence="5" key="2">
    <citation type="journal article" date="2020" name="Data Brief">
        <title>Transcriptome dataset of Babesia bovis life stages within vertebrate and invertebrate hosts.</title>
        <authorList>
            <person name="Ueti M.W."/>
            <person name="Johnson W.C."/>
            <person name="Kappmeyer L.S."/>
            <person name="Herndon D.R."/>
            <person name="Mousel M.R."/>
            <person name="Reif K.E."/>
            <person name="Taus N.S."/>
            <person name="Ifeonu O.O."/>
            <person name="Silva J.C."/>
            <person name="Suarez C.E."/>
            <person name="Brayton K.A."/>
        </authorList>
    </citation>
    <scope>NUCLEOTIDE SEQUENCE [LARGE SCALE GENOMIC DNA]</scope>
</reference>
<dbReference type="OMA" id="KQVDQRY"/>
<dbReference type="EMBL" id="AAXT01000001">
    <property type="protein sequence ID" value="EDO08480.1"/>
    <property type="molecule type" value="Genomic_DNA"/>
</dbReference>
<feature type="coiled-coil region" evidence="1">
    <location>
        <begin position="68"/>
        <end position="95"/>
    </location>
</feature>
<gene>
    <name evidence="4" type="ORF">BBOV_III009230</name>
</gene>
<accession>A7APJ6</accession>
<dbReference type="RefSeq" id="XP_001612048.1">
    <property type="nucleotide sequence ID" value="XM_001611998.1"/>
</dbReference>
<dbReference type="GeneID" id="5480303"/>
<comment type="caution">
    <text evidence="4">The sequence shown here is derived from an EMBL/GenBank/DDBJ whole genome shotgun (WGS) entry which is preliminary data.</text>
</comment>